<evidence type="ECO:0000256" key="3">
    <source>
        <dbReference type="ARBA" id="ARBA00022723"/>
    </source>
</evidence>
<dbReference type="Proteomes" id="UP000009026">
    <property type="component" value="Chromosome"/>
</dbReference>
<dbReference type="InterPro" id="IPR002109">
    <property type="entry name" value="Glutaredoxin"/>
</dbReference>
<dbReference type="NCBIfam" id="TIGR00365">
    <property type="entry name" value="Grx4 family monothiol glutaredoxin"/>
    <property type="match status" value="1"/>
</dbReference>
<name>A0A0H4XIJ5_9BACT</name>
<dbReference type="InterPro" id="IPR033658">
    <property type="entry name" value="GRX_PICOT-like"/>
</dbReference>
<dbReference type="PANTHER" id="PTHR10293:SF16">
    <property type="entry name" value="GLUTAREDOXIN-RELATED PROTEIN 5, MITOCHONDRIAL"/>
    <property type="match status" value="1"/>
</dbReference>
<dbReference type="eggNOG" id="COG0278">
    <property type="taxonomic scope" value="Bacteria"/>
</dbReference>
<dbReference type="RefSeq" id="WP_002637358.1">
    <property type="nucleotide sequence ID" value="NZ_CP012109.1"/>
</dbReference>
<dbReference type="GO" id="GO:0051537">
    <property type="term" value="F:2 iron, 2 sulfur cluster binding"/>
    <property type="evidence" value="ECO:0007669"/>
    <property type="project" value="UniProtKB-KW"/>
</dbReference>
<feature type="domain" description="Glutaredoxin" evidence="9">
    <location>
        <begin position="18"/>
        <end position="81"/>
    </location>
</feature>
<evidence type="ECO:0000256" key="2">
    <source>
        <dbReference type="ARBA" id="ARBA00022714"/>
    </source>
</evidence>
<evidence type="ECO:0000256" key="8">
    <source>
        <dbReference type="PIRSR" id="PIRSR005894-2"/>
    </source>
</evidence>
<dbReference type="PATRIC" id="fig|1297742.4.peg.5018"/>
<dbReference type="GO" id="GO:0015036">
    <property type="term" value="F:disulfide oxidoreductase activity"/>
    <property type="evidence" value="ECO:0007669"/>
    <property type="project" value="InterPro"/>
</dbReference>
<evidence type="ECO:0000313" key="11">
    <source>
        <dbReference type="Proteomes" id="UP000009026"/>
    </source>
</evidence>
<reference evidence="10 11" key="1">
    <citation type="journal article" date="2016" name="PLoS ONE">
        <title>Complete Genome Sequence and Comparative Genomics of a Novel Myxobacterium Myxococcus hansupus.</title>
        <authorList>
            <person name="Sharma G."/>
            <person name="Narwani T."/>
            <person name="Subramanian S."/>
        </authorList>
    </citation>
    <scope>NUCLEOTIDE SEQUENCE [LARGE SCALE GENOMIC DNA]</scope>
    <source>
        <strain evidence="11">mixupus</strain>
    </source>
</reference>
<dbReference type="PANTHER" id="PTHR10293">
    <property type="entry name" value="GLUTAREDOXIN FAMILY MEMBER"/>
    <property type="match status" value="1"/>
</dbReference>
<dbReference type="Gene3D" id="3.40.30.10">
    <property type="entry name" value="Glutaredoxin"/>
    <property type="match status" value="1"/>
</dbReference>
<protein>
    <recommendedName>
        <fullName evidence="7">Glutaredoxin</fullName>
    </recommendedName>
</protein>
<evidence type="ECO:0000256" key="7">
    <source>
        <dbReference type="PIRNR" id="PIRNR005894"/>
    </source>
</evidence>
<feature type="binding site" evidence="8">
    <location>
        <position position="31"/>
    </location>
    <ligand>
        <name>[2Fe-2S] cluster</name>
        <dbReference type="ChEBI" id="CHEBI:190135"/>
        <note>ligand shared between dimeric partners</note>
    </ligand>
</feature>
<dbReference type="Pfam" id="PF00462">
    <property type="entry name" value="Glutaredoxin"/>
    <property type="match status" value="1"/>
</dbReference>
<evidence type="ECO:0000256" key="4">
    <source>
        <dbReference type="ARBA" id="ARBA00023004"/>
    </source>
</evidence>
<evidence type="ECO:0000256" key="1">
    <source>
        <dbReference type="ARBA" id="ARBA00009630"/>
    </source>
</evidence>
<keyword evidence="6" id="KW-0676">Redox-active center</keyword>
<dbReference type="AlphaFoldDB" id="A0A0H4XIJ5"/>
<keyword evidence="4 8" id="KW-0408">Iron</keyword>
<dbReference type="InterPro" id="IPR014434">
    <property type="entry name" value="Monothiol_GRX"/>
</dbReference>
<evidence type="ECO:0000256" key="6">
    <source>
        <dbReference type="ARBA" id="ARBA00023284"/>
    </source>
</evidence>
<dbReference type="OrthoDB" id="9804115at2"/>
<dbReference type="PIRSF" id="PIRSF005894">
    <property type="entry name" value="Monothiol_GRX"/>
    <property type="match status" value="1"/>
</dbReference>
<comment type="similarity">
    <text evidence="1 7">Belongs to the glutaredoxin family. Monothiol subfamily.</text>
</comment>
<accession>A0A0H4XIJ5</accession>
<dbReference type="PROSITE" id="PS51354">
    <property type="entry name" value="GLUTAREDOXIN_2"/>
    <property type="match status" value="1"/>
</dbReference>
<dbReference type="InterPro" id="IPR004480">
    <property type="entry name" value="Monothiol_GRX-rel"/>
</dbReference>
<dbReference type="KEGG" id="mym:A176_004974"/>
<dbReference type="EMBL" id="CP012109">
    <property type="protein sequence ID" value="AKQ68062.1"/>
    <property type="molecule type" value="Genomic_DNA"/>
</dbReference>
<dbReference type="CDD" id="cd03028">
    <property type="entry name" value="GRX_PICOT_like"/>
    <property type="match status" value="1"/>
</dbReference>
<organism evidence="10 11">
    <name type="scientific">Pseudomyxococcus hansupus</name>
    <dbReference type="NCBI Taxonomy" id="1297742"/>
    <lineage>
        <taxon>Bacteria</taxon>
        <taxon>Pseudomonadati</taxon>
        <taxon>Myxococcota</taxon>
        <taxon>Myxococcia</taxon>
        <taxon>Myxococcales</taxon>
        <taxon>Cystobacterineae</taxon>
        <taxon>Myxococcaceae</taxon>
        <taxon>Pseudomyxococcus</taxon>
    </lineage>
</organism>
<evidence type="ECO:0000256" key="5">
    <source>
        <dbReference type="ARBA" id="ARBA00023014"/>
    </source>
</evidence>
<dbReference type="InterPro" id="IPR036249">
    <property type="entry name" value="Thioredoxin-like_sf"/>
</dbReference>
<evidence type="ECO:0000259" key="9">
    <source>
        <dbReference type="Pfam" id="PF00462"/>
    </source>
</evidence>
<keyword evidence="11" id="KW-1185">Reference proteome</keyword>
<keyword evidence="2 8" id="KW-0001">2Fe-2S</keyword>
<evidence type="ECO:0000313" key="10">
    <source>
        <dbReference type="EMBL" id="AKQ68062.1"/>
    </source>
</evidence>
<dbReference type="GO" id="GO:0046872">
    <property type="term" value="F:metal ion binding"/>
    <property type="evidence" value="ECO:0007669"/>
    <property type="project" value="UniProtKB-KW"/>
</dbReference>
<dbReference type="SUPFAM" id="SSF52833">
    <property type="entry name" value="Thioredoxin-like"/>
    <property type="match status" value="1"/>
</dbReference>
<gene>
    <name evidence="10" type="ORF">A176_004974</name>
</gene>
<keyword evidence="5 8" id="KW-0411">Iron-sulfur</keyword>
<sequence length="106" mass="11727">MTPELKARLEQETQSHKIVLFMKGNALFPQCGFSARALQLLQPLGEVHTVDVLSDPEIRQGIKDFTNWPTIPQIFINGQFVGGSDILMELHERGELADLVAGKSPA</sequence>
<keyword evidence="3 8" id="KW-0479">Metal-binding</keyword>
<dbReference type="STRING" id="1297742.A176_004974"/>
<proteinExistence type="inferred from homology"/>